<gene>
    <name evidence="1" type="ORF">METZ01_LOCUS498358</name>
</gene>
<dbReference type="AlphaFoldDB" id="A0A383DMF9"/>
<reference evidence="1" key="1">
    <citation type="submission" date="2018-05" db="EMBL/GenBank/DDBJ databases">
        <authorList>
            <person name="Lanie J.A."/>
            <person name="Ng W.-L."/>
            <person name="Kazmierczak K.M."/>
            <person name="Andrzejewski T.M."/>
            <person name="Davidsen T.M."/>
            <person name="Wayne K.J."/>
            <person name="Tettelin H."/>
            <person name="Glass J.I."/>
            <person name="Rusch D."/>
            <person name="Podicherti R."/>
            <person name="Tsui H.-C.T."/>
            <person name="Winkler M.E."/>
        </authorList>
    </citation>
    <scope>NUCLEOTIDE SEQUENCE</scope>
</reference>
<sequence length="24" mass="2632">MVDWGIPGIITNDPGSMRKLMATK</sequence>
<organism evidence="1">
    <name type="scientific">marine metagenome</name>
    <dbReference type="NCBI Taxonomy" id="408172"/>
    <lineage>
        <taxon>unclassified sequences</taxon>
        <taxon>metagenomes</taxon>
        <taxon>ecological metagenomes</taxon>
    </lineage>
</organism>
<name>A0A383DMF9_9ZZZZ</name>
<dbReference type="EMBL" id="UINC01218468">
    <property type="protein sequence ID" value="SVE45504.1"/>
    <property type="molecule type" value="Genomic_DNA"/>
</dbReference>
<accession>A0A383DMF9</accession>
<proteinExistence type="predicted"/>
<evidence type="ECO:0000313" key="1">
    <source>
        <dbReference type="EMBL" id="SVE45504.1"/>
    </source>
</evidence>
<protein>
    <submittedName>
        <fullName evidence="1">Uncharacterized protein</fullName>
    </submittedName>
</protein>